<proteinExistence type="predicted"/>
<feature type="compositionally biased region" description="Polar residues" evidence="2">
    <location>
        <begin position="41"/>
        <end position="52"/>
    </location>
</feature>
<gene>
    <name evidence="5" type="ORF">ES319_D12G173800v1</name>
</gene>
<keyword evidence="6" id="KW-1185">Reference proteome</keyword>
<evidence type="ECO:0000259" key="3">
    <source>
        <dbReference type="PROSITE" id="PS51192"/>
    </source>
</evidence>
<dbReference type="SMART" id="SM00487">
    <property type="entry name" value="DEXDc"/>
    <property type="match status" value="1"/>
</dbReference>
<keyword evidence="1" id="KW-0378">Hydrolase</keyword>
<dbReference type="SUPFAM" id="SSF52540">
    <property type="entry name" value="P-loop containing nucleoside triphosphate hydrolases"/>
    <property type="match status" value="2"/>
</dbReference>
<dbReference type="Pfam" id="PF00271">
    <property type="entry name" value="Helicase_C"/>
    <property type="match status" value="1"/>
</dbReference>
<dbReference type="InterPro" id="IPR049730">
    <property type="entry name" value="SNF2/RAD54-like_C"/>
</dbReference>
<protein>
    <recommendedName>
        <fullName evidence="7">Helicase ATP-binding domain-containing protein</fullName>
    </recommendedName>
</protein>
<dbReference type="FunFam" id="3.40.50.10810:FF:000038">
    <property type="entry name" value="Protein CHROMATIN REMODELING 19 isoform A"/>
    <property type="match status" value="1"/>
</dbReference>
<dbReference type="CDD" id="cd17919">
    <property type="entry name" value="DEXHc_Snf"/>
    <property type="match status" value="1"/>
</dbReference>
<dbReference type="FunFam" id="3.40.50.300:FF:002359">
    <property type="entry name" value="SNF2 superfamily protein"/>
    <property type="match status" value="1"/>
</dbReference>
<evidence type="ECO:0000256" key="2">
    <source>
        <dbReference type="SAM" id="MobiDB-lite"/>
    </source>
</evidence>
<dbReference type="Pfam" id="PF00176">
    <property type="entry name" value="SNF2-rel_dom"/>
    <property type="match status" value="1"/>
</dbReference>
<dbReference type="CDD" id="cd18793">
    <property type="entry name" value="SF2_C_SNF"/>
    <property type="match status" value="1"/>
</dbReference>
<dbReference type="GO" id="GO:0016787">
    <property type="term" value="F:hydrolase activity"/>
    <property type="evidence" value="ECO:0007669"/>
    <property type="project" value="UniProtKB-KW"/>
</dbReference>
<dbReference type="PROSITE" id="PS51192">
    <property type="entry name" value="HELICASE_ATP_BIND_1"/>
    <property type="match status" value="1"/>
</dbReference>
<dbReference type="PANTHER" id="PTHR10799">
    <property type="entry name" value="SNF2/RAD54 HELICASE FAMILY"/>
    <property type="match status" value="1"/>
</dbReference>
<evidence type="ECO:0000256" key="1">
    <source>
        <dbReference type="ARBA" id="ARBA00022801"/>
    </source>
</evidence>
<organism evidence="5 6">
    <name type="scientific">Gossypium barbadense</name>
    <name type="common">Sea Island cotton</name>
    <name type="synonym">Hibiscus barbadensis</name>
    <dbReference type="NCBI Taxonomy" id="3634"/>
    <lineage>
        <taxon>Eukaryota</taxon>
        <taxon>Viridiplantae</taxon>
        <taxon>Streptophyta</taxon>
        <taxon>Embryophyta</taxon>
        <taxon>Tracheophyta</taxon>
        <taxon>Spermatophyta</taxon>
        <taxon>Magnoliopsida</taxon>
        <taxon>eudicotyledons</taxon>
        <taxon>Gunneridae</taxon>
        <taxon>Pentapetalae</taxon>
        <taxon>rosids</taxon>
        <taxon>malvids</taxon>
        <taxon>Malvales</taxon>
        <taxon>Malvaceae</taxon>
        <taxon>Malvoideae</taxon>
        <taxon>Gossypium</taxon>
    </lineage>
</organism>
<dbReference type="InterPro" id="IPR001650">
    <property type="entry name" value="Helicase_C-like"/>
</dbReference>
<dbReference type="OrthoDB" id="5857104at2759"/>
<accession>A0A5J5NZ51</accession>
<evidence type="ECO:0008006" key="7">
    <source>
        <dbReference type="Google" id="ProtNLM"/>
    </source>
</evidence>
<name>A0A5J5NZ51_GOSBA</name>
<dbReference type="Proteomes" id="UP000327439">
    <property type="component" value="Chromosome D12"/>
</dbReference>
<reference evidence="6" key="1">
    <citation type="journal article" date="2020" name="Nat. Genet.">
        <title>Genomic diversifications of five Gossypium allopolyploid species and their impact on cotton improvement.</title>
        <authorList>
            <person name="Chen Z.J."/>
            <person name="Sreedasyam A."/>
            <person name="Ando A."/>
            <person name="Song Q."/>
            <person name="De Santiago L.M."/>
            <person name="Hulse-Kemp A.M."/>
            <person name="Ding M."/>
            <person name="Ye W."/>
            <person name="Kirkbride R.C."/>
            <person name="Jenkins J."/>
            <person name="Plott C."/>
            <person name="Lovell J."/>
            <person name="Lin Y.M."/>
            <person name="Vaughn R."/>
            <person name="Liu B."/>
            <person name="Simpson S."/>
            <person name="Scheffler B.E."/>
            <person name="Wen L."/>
            <person name="Saski C.A."/>
            <person name="Grover C.E."/>
            <person name="Hu G."/>
            <person name="Conover J.L."/>
            <person name="Carlson J.W."/>
            <person name="Shu S."/>
            <person name="Boston L.B."/>
            <person name="Williams M."/>
            <person name="Peterson D.G."/>
            <person name="McGee K."/>
            <person name="Jones D.C."/>
            <person name="Wendel J.F."/>
            <person name="Stelly D.M."/>
            <person name="Grimwood J."/>
            <person name="Schmutz J."/>
        </authorList>
    </citation>
    <scope>NUCLEOTIDE SEQUENCE [LARGE SCALE GENOMIC DNA]</scope>
    <source>
        <strain evidence="6">cv. 3-79</strain>
    </source>
</reference>
<feature type="domain" description="Helicase C-terminal" evidence="4">
    <location>
        <begin position="523"/>
        <end position="685"/>
    </location>
</feature>
<dbReference type="InterPro" id="IPR027417">
    <property type="entry name" value="P-loop_NTPase"/>
</dbReference>
<feature type="domain" description="Helicase ATP-binding" evidence="3">
    <location>
        <begin position="185"/>
        <end position="363"/>
    </location>
</feature>
<dbReference type="PROSITE" id="PS51194">
    <property type="entry name" value="HELICASE_CTER"/>
    <property type="match status" value="1"/>
</dbReference>
<sequence>MKRVLDESSDDGWENHSFKPSRVSKKSPNPPPIKSFSFNSQSHTNYSGQSSDDCVEIQQLEDDGVSNLEDDDVEAEDVARPVNRVRRFVVDDDEEDNENACSDEVFDVESSEEMEELQEDDVVGKALQKCAKISTELRKELYGSSAASCERYAEVEASSVRIVTQNDVDVACGAADSVGVNFLLLLHRKGIGGAILADEMGLGKTIQAITYLTLLKHLKNDPGPHLIVCPASVLENWERELKKWCPTFSVLQYHGAGRAAYSKELSSLSKAGLPPPFNVLLVCYSLFERHSVQQKDDRKILKRWHWSCVLMDEAHALKDKNSYRWKNLMSVARNAKQRLMLTGTPLQNDLHELWSLLEFMMPDLFATEDVDLKKLLNAEDRELVGRMKSILGPFILRRLKSDVMQQLVPKIQRVEHVIMEKQQEDAYREAIEEYRTISRARIAKLSESDMNNIVGILPQRQISNYFVQFRKIANHPLLVRRIYNDEDVVCFARRLHSMGVFECTLDRVIEELKNYNDFSINRALAKLLPSLKRSGHRVLIFSQWTSMLDILEWTLDVIGVTYKRLDGSTQVTDRQTIVDDFNNDTSIFACLLSTRAGGQGLNLTGADTVIIHDMDFNPQIDRQAEDRCHRIGQIRPVTIYRLVTKGTVDENVYEIAKRKLTLDAAVLESGIDIENEGDTSEKTMGQILTSLLMN</sequence>
<dbReference type="SMART" id="SM00490">
    <property type="entry name" value="HELICc"/>
    <property type="match status" value="1"/>
</dbReference>
<dbReference type="InterPro" id="IPR014001">
    <property type="entry name" value="Helicase_ATP-bd"/>
</dbReference>
<dbReference type="InterPro" id="IPR038718">
    <property type="entry name" value="SNF2-like_sf"/>
</dbReference>
<evidence type="ECO:0000259" key="4">
    <source>
        <dbReference type="PROSITE" id="PS51194"/>
    </source>
</evidence>
<dbReference type="Gene3D" id="3.40.50.10810">
    <property type="entry name" value="Tandem AAA-ATPase domain"/>
    <property type="match status" value="1"/>
</dbReference>
<feature type="region of interest" description="Disordered" evidence="2">
    <location>
        <begin position="1"/>
        <end position="53"/>
    </location>
</feature>
<dbReference type="GO" id="GO:0005524">
    <property type="term" value="F:ATP binding"/>
    <property type="evidence" value="ECO:0007669"/>
    <property type="project" value="InterPro"/>
</dbReference>
<evidence type="ECO:0000313" key="5">
    <source>
        <dbReference type="EMBL" id="KAB1999609.1"/>
    </source>
</evidence>
<dbReference type="AlphaFoldDB" id="A0A5J5NZ51"/>
<dbReference type="Gene3D" id="3.40.50.300">
    <property type="entry name" value="P-loop containing nucleotide triphosphate hydrolases"/>
    <property type="match status" value="1"/>
</dbReference>
<dbReference type="EMBL" id="CM018226">
    <property type="protein sequence ID" value="KAB1999609.1"/>
    <property type="molecule type" value="Genomic_DNA"/>
</dbReference>
<dbReference type="InterPro" id="IPR000330">
    <property type="entry name" value="SNF2_N"/>
</dbReference>
<evidence type="ECO:0000313" key="6">
    <source>
        <dbReference type="Proteomes" id="UP000327439"/>
    </source>
</evidence>